<proteinExistence type="predicted"/>
<organism evidence="1 2">
    <name type="scientific">Ramazzottius varieornatus</name>
    <name type="common">Water bear</name>
    <name type="synonym">Tardigrade</name>
    <dbReference type="NCBI Taxonomy" id="947166"/>
    <lineage>
        <taxon>Eukaryota</taxon>
        <taxon>Metazoa</taxon>
        <taxon>Ecdysozoa</taxon>
        <taxon>Tardigrada</taxon>
        <taxon>Eutardigrada</taxon>
        <taxon>Parachela</taxon>
        <taxon>Hypsibioidea</taxon>
        <taxon>Ramazzottiidae</taxon>
        <taxon>Ramazzottius</taxon>
    </lineage>
</organism>
<accession>A0A1D1VVW4</accession>
<reference evidence="1 2" key="1">
    <citation type="journal article" date="2016" name="Nat. Commun.">
        <title>Extremotolerant tardigrade genome and improved radiotolerance of human cultured cells by tardigrade-unique protein.</title>
        <authorList>
            <person name="Hashimoto T."/>
            <person name="Horikawa D.D."/>
            <person name="Saito Y."/>
            <person name="Kuwahara H."/>
            <person name="Kozuka-Hata H."/>
            <person name="Shin-I T."/>
            <person name="Minakuchi Y."/>
            <person name="Ohishi K."/>
            <person name="Motoyama A."/>
            <person name="Aizu T."/>
            <person name="Enomoto A."/>
            <person name="Kondo K."/>
            <person name="Tanaka S."/>
            <person name="Hara Y."/>
            <person name="Koshikawa S."/>
            <person name="Sagara H."/>
            <person name="Miura T."/>
            <person name="Yokobori S."/>
            <person name="Miyagawa K."/>
            <person name="Suzuki Y."/>
            <person name="Kubo T."/>
            <person name="Oyama M."/>
            <person name="Kohara Y."/>
            <person name="Fujiyama A."/>
            <person name="Arakawa K."/>
            <person name="Katayama T."/>
            <person name="Toyoda A."/>
            <person name="Kunieda T."/>
        </authorList>
    </citation>
    <scope>NUCLEOTIDE SEQUENCE [LARGE SCALE GENOMIC DNA]</scope>
    <source>
        <strain evidence="1 2">YOKOZUNA-1</strain>
    </source>
</reference>
<evidence type="ECO:0000313" key="1">
    <source>
        <dbReference type="EMBL" id="GAV05181.1"/>
    </source>
</evidence>
<dbReference type="OrthoDB" id="7433202at2759"/>
<dbReference type="EMBL" id="BDGG01000012">
    <property type="protein sequence ID" value="GAV05181.1"/>
    <property type="molecule type" value="Genomic_DNA"/>
</dbReference>
<keyword evidence="2" id="KW-1185">Reference proteome</keyword>
<evidence type="ECO:0000313" key="2">
    <source>
        <dbReference type="Proteomes" id="UP000186922"/>
    </source>
</evidence>
<gene>
    <name evidence="1" type="primary">RvY_15351-1</name>
    <name evidence="1" type="synonym">RvY_15351.1</name>
    <name evidence="1" type="ORF">RvY_15351</name>
</gene>
<dbReference type="AlphaFoldDB" id="A0A1D1VVW4"/>
<protein>
    <recommendedName>
        <fullName evidence="3">Reverse transcriptase domain-containing protein</fullName>
    </recommendedName>
</protein>
<sequence length="111" mass="11972">MQPMGELLRPEQVGYGPRGGAEAAVHSARLFVTQNEKDCQVLLKLDFKNAFNKASNKAIPSDHSFLPSDTRTLQVPPVALHLDDATVGGDSDIVLEDLQTVFASVPPSAWS</sequence>
<dbReference type="Proteomes" id="UP000186922">
    <property type="component" value="Unassembled WGS sequence"/>
</dbReference>
<comment type="caution">
    <text evidence="1">The sequence shown here is derived from an EMBL/GenBank/DDBJ whole genome shotgun (WGS) entry which is preliminary data.</text>
</comment>
<name>A0A1D1VVW4_RAMVA</name>
<evidence type="ECO:0008006" key="3">
    <source>
        <dbReference type="Google" id="ProtNLM"/>
    </source>
</evidence>